<keyword evidence="2" id="KW-0732">Signal</keyword>
<feature type="compositionally biased region" description="Basic and acidic residues" evidence="1">
    <location>
        <begin position="63"/>
        <end position="83"/>
    </location>
</feature>
<feature type="chain" id="PRO_5016818779" evidence="2">
    <location>
        <begin position="17"/>
        <end position="94"/>
    </location>
</feature>
<feature type="compositionally biased region" description="Low complexity" evidence="1">
    <location>
        <begin position="26"/>
        <end position="41"/>
    </location>
</feature>
<keyword evidence="4" id="KW-1185">Reference proteome</keyword>
<dbReference type="AlphaFoldDB" id="A0A371BD43"/>
<dbReference type="Proteomes" id="UP000263993">
    <property type="component" value="Unassembled WGS sequence"/>
</dbReference>
<reference evidence="4" key="1">
    <citation type="submission" date="2018-08" db="EMBL/GenBank/DDBJ databases">
        <authorList>
            <person name="Kim S.-J."/>
            <person name="Jung G.-Y."/>
        </authorList>
    </citation>
    <scope>NUCLEOTIDE SEQUENCE [LARGE SCALE GENOMIC DNA]</scope>
    <source>
        <strain evidence="4">GY_H</strain>
    </source>
</reference>
<evidence type="ECO:0000313" key="3">
    <source>
        <dbReference type="EMBL" id="RDV05494.1"/>
    </source>
</evidence>
<evidence type="ECO:0000256" key="1">
    <source>
        <dbReference type="SAM" id="MobiDB-lite"/>
    </source>
</evidence>
<proteinExistence type="predicted"/>
<sequence length="94" mass="9552">MSAALAFVLSTAAAGAQTNDAPPEPAAAAQQNAPPAKIAPPMNAGERKDGRPETSSQAPRKPGLSDDKGKKPLRLTPDDRIDGHGNGALANSTR</sequence>
<accession>A0A371BD43</accession>
<organism evidence="3 4">
    <name type="scientific">Undibacter mobilis</name>
    <dbReference type="NCBI Taxonomy" id="2292256"/>
    <lineage>
        <taxon>Bacteria</taxon>
        <taxon>Pseudomonadati</taxon>
        <taxon>Pseudomonadota</taxon>
        <taxon>Alphaproteobacteria</taxon>
        <taxon>Hyphomicrobiales</taxon>
        <taxon>Nitrobacteraceae</taxon>
        <taxon>Undibacter</taxon>
    </lineage>
</organism>
<feature type="region of interest" description="Disordered" evidence="1">
    <location>
        <begin position="15"/>
        <end position="94"/>
    </location>
</feature>
<comment type="caution">
    <text evidence="3">The sequence shown here is derived from an EMBL/GenBank/DDBJ whole genome shotgun (WGS) entry which is preliminary data.</text>
</comment>
<name>A0A371BD43_9BRAD</name>
<protein>
    <submittedName>
        <fullName evidence="3">Uncharacterized protein</fullName>
    </submittedName>
</protein>
<evidence type="ECO:0000256" key="2">
    <source>
        <dbReference type="SAM" id="SignalP"/>
    </source>
</evidence>
<evidence type="ECO:0000313" key="4">
    <source>
        <dbReference type="Proteomes" id="UP000263993"/>
    </source>
</evidence>
<feature type="signal peptide" evidence="2">
    <location>
        <begin position="1"/>
        <end position="16"/>
    </location>
</feature>
<dbReference type="EMBL" id="QRGO01000001">
    <property type="protein sequence ID" value="RDV05494.1"/>
    <property type="molecule type" value="Genomic_DNA"/>
</dbReference>
<gene>
    <name evidence="3" type="ORF">DXH78_13480</name>
</gene>